<protein>
    <recommendedName>
        <fullName evidence="5">Transmembrane protein</fullName>
    </recommendedName>
</protein>
<reference evidence="3" key="1">
    <citation type="submission" date="2013-10" db="EMBL/GenBank/DDBJ databases">
        <title>Genomic analysis of the causative agents of coccidiosis in chickens.</title>
        <authorList>
            <person name="Reid A.J."/>
            <person name="Blake D."/>
            <person name="Billington K."/>
            <person name="Browne H."/>
            <person name="Dunn M."/>
            <person name="Hung S."/>
            <person name="Kawahara F."/>
            <person name="Miranda-Saavedra D."/>
            <person name="Mourier T."/>
            <person name="Nagra H."/>
            <person name="Otto T.D."/>
            <person name="Rawlings N."/>
            <person name="Sanchez A."/>
            <person name="Sanders M."/>
            <person name="Subramaniam C."/>
            <person name="Tay Y."/>
            <person name="Dear P."/>
            <person name="Doerig C."/>
            <person name="Gruber A."/>
            <person name="Parkinson J."/>
            <person name="Shirley M."/>
            <person name="Wan K.L."/>
            <person name="Berriman M."/>
            <person name="Tomley F."/>
            <person name="Pain A."/>
        </authorList>
    </citation>
    <scope>NUCLEOTIDE SEQUENCE [LARGE SCALE GENOMIC DNA]</scope>
    <source>
        <strain evidence="3">Weybridge</strain>
    </source>
</reference>
<dbReference type="VEuPathDB" id="ToxoDB:EMWEY_00013280"/>
<feature type="region of interest" description="Disordered" evidence="1">
    <location>
        <begin position="168"/>
        <end position="188"/>
    </location>
</feature>
<feature type="chain" id="PRO_5004673211" description="Transmembrane protein" evidence="2">
    <location>
        <begin position="34"/>
        <end position="727"/>
    </location>
</feature>
<feature type="signal peptide" evidence="2">
    <location>
        <begin position="1"/>
        <end position="33"/>
    </location>
</feature>
<proteinExistence type="predicted"/>
<gene>
    <name evidence="3" type="ORF">EMWEY_00013280</name>
</gene>
<dbReference type="RefSeq" id="XP_013334665.1">
    <property type="nucleotide sequence ID" value="XM_013479211.1"/>
</dbReference>
<evidence type="ECO:0000313" key="3">
    <source>
        <dbReference type="EMBL" id="CDJ58017.1"/>
    </source>
</evidence>
<reference evidence="3" key="2">
    <citation type="submission" date="2013-10" db="EMBL/GenBank/DDBJ databases">
        <authorList>
            <person name="Aslett M."/>
        </authorList>
    </citation>
    <scope>NUCLEOTIDE SEQUENCE [LARGE SCALE GENOMIC DNA]</scope>
    <source>
        <strain evidence="3">Weybridge</strain>
    </source>
</reference>
<dbReference type="GeneID" id="25335314"/>
<dbReference type="Proteomes" id="UP000030763">
    <property type="component" value="Unassembled WGS sequence"/>
</dbReference>
<feature type="compositionally biased region" description="Basic residues" evidence="1">
    <location>
        <begin position="175"/>
        <end position="188"/>
    </location>
</feature>
<dbReference type="OrthoDB" id="347769at2759"/>
<organism evidence="3 4">
    <name type="scientific">Eimeria maxima</name>
    <name type="common">Coccidian parasite</name>
    <dbReference type="NCBI Taxonomy" id="5804"/>
    <lineage>
        <taxon>Eukaryota</taxon>
        <taxon>Sar</taxon>
        <taxon>Alveolata</taxon>
        <taxon>Apicomplexa</taxon>
        <taxon>Conoidasida</taxon>
        <taxon>Coccidia</taxon>
        <taxon>Eucoccidiorida</taxon>
        <taxon>Eimeriorina</taxon>
        <taxon>Eimeriidae</taxon>
        <taxon>Eimeria</taxon>
    </lineage>
</organism>
<evidence type="ECO:0000313" key="4">
    <source>
        <dbReference type="Proteomes" id="UP000030763"/>
    </source>
</evidence>
<dbReference type="EMBL" id="HG719446">
    <property type="protein sequence ID" value="CDJ58017.1"/>
    <property type="molecule type" value="Genomic_DNA"/>
</dbReference>
<keyword evidence="2" id="KW-0732">Signal</keyword>
<accession>U6M1D4</accession>
<sequence>MRRQESPSHSGRRMPFLLVVTLSGWLGVRLVFAKDAVATSPAASLWNGFQTELMGEDAMLVGSWSTADLQEEAAVTRTLLFDTAHTDSPVEGADSTAPRFGTTISSTRSATSFLPTDAVQDGAITPSPPKDNARRRSLPKSVRTTAVLFVATLGLLAFKSMGALGLGETEEHHRREQHQHQRAQKRGSKTVLEQLNELDELHPVAAWLAELVDSDDSRSALLKFRRSVERAKQAQEELSASSLRSRDLPEDLAKEALDSGVAELSTLFELARQHGLSLAQETREVPAPAELSEQELNALGRMDFNITSSIAFHIENLDFSCRAFKRHAERAEKELKARPAFKGLEDRLLLSAVAADLEFIKAAYDAVEMGKRSTVELASTASIVMMSHVVREQMRTYREYRDTLQERRALWRAEKERQQSLPVEDNAVLKELDEVDIELDKGERLLKMHRSKIEQLQKSRNILPAQEVAQQAVEVGQDLKTLLESVAFRMHSMIGVAKAEELGNGGAQKAMKAIASRASEEAAAASKRVADILAEVKLAERFLSASSGIVQVNEQGDTMAKTLVNSTLLKLLKDSLQQLGDNATAAASLLFNVAASNSAEIATSVQKTTMATEEISREAEMLWLHAQFLESVELDMQLSARLAQRVAALAGAQSIPGKTSVALKFSPSRKRQFESLFHRLTQTKATAMSQWSFGDLAATAASMKGAALGLVLMLEGHQLDSSLYFTH</sequence>
<name>U6M1D4_EIMMA</name>
<evidence type="ECO:0000256" key="2">
    <source>
        <dbReference type="SAM" id="SignalP"/>
    </source>
</evidence>
<dbReference type="OMA" id="SIAFHIE"/>
<feature type="region of interest" description="Disordered" evidence="1">
    <location>
        <begin position="116"/>
        <end position="138"/>
    </location>
</feature>
<evidence type="ECO:0000256" key="1">
    <source>
        <dbReference type="SAM" id="MobiDB-lite"/>
    </source>
</evidence>
<dbReference type="AlphaFoldDB" id="U6M1D4"/>
<keyword evidence="4" id="KW-1185">Reference proteome</keyword>
<evidence type="ECO:0008006" key="5">
    <source>
        <dbReference type="Google" id="ProtNLM"/>
    </source>
</evidence>